<name>A0ABR3L759_9TELE</name>
<feature type="region of interest" description="Disordered" evidence="1">
    <location>
        <begin position="1"/>
        <end position="56"/>
    </location>
</feature>
<evidence type="ECO:0000313" key="3">
    <source>
        <dbReference type="Proteomes" id="UP001558613"/>
    </source>
</evidence>
<evidence type="ECO:0000313" key="2">
    <source>
        <dbReference type="EMBL" id="KAL1247841.1"/>
    </source>
</evidence>
<gene>
    <name evidence="2" type="ORF">QQF64_023217</name>
</gene>
<proteinExistence type="predicted"/>
<evidence type="ECO:0000256" key="1">
    <source>
        <dbReference type="SAM" id="MobiDB-lite"/>
    </source>
</evidence>
<comment type="caution">
    <text evidence="2">The sequence shown here is derived from an EMBL/GenBank/DDBJ whole genome shotgun (WGS) entry which is preliminary data.</text>
</comment>
<feature type="region of interest" description="Disordered" evidence="1">
    <location>
        <begin position="63"/>
        <end position="82"/>
    </location>
</feature>
<dbReference type="EMBL" id="JAYMGO010000025">
    <property type="protein sequence ID" value="KAL1247841.1"/>
    <property type="molecule type" value="Genomic_DNA"/>
</dbReference>
<accession>A0ABR3L759</accession>
<dbReference type="Proteomes" id="UP001558613">
    <property type="component" value="Unassembled WGS sequence"/>
</dbReference>
<feature type="compositionally biased region" description="Polar residues" evidence="1">
    <location>
        <begin position="45"/>
        <end position="56"/>
    </location>
</feature>
<reference evidence="2 3" key="1">
    <citation type="submission" date="2023-09" db="EMBL/GenBank/DDBJ databases">
        <authorList>
            <person name="Wang M."/>
        </authorList>
    </citation>
    <scope>NUCLEOTIDE SEQUENCE [LARGE SCALE GENOMIC DNA]</scope>
    <source>
        <strain evidence="2">GT-2023</strain>
        <tissue evidence="2">Liver</tissue>
    </source>
</reference>
<keyword evidence="3" id="KW-1185">Reference proteome</keyword>
<organism evidence="2 3">
    <name type="scientific">Cirrhinus molitorella</name>
    <name type="common">mud carp</name>
    <dbReference type="NCBI Taxonomy" id="172907"/>
    <lineage>
        <taxon>Eukaryota</taxon>
        <taxon>Metazoa</taxon>
        <taxon>Chordata</taxon>
        <taxon>Craniata</taxon>
        <taxon>Vertebrata</taxon>
        <taxon>Euteleostomi</taxon>
        <taxon>Actinopterygii</taxon>
        <taxon>Neopterygii</taxon>
        <taxon>Teleostei</taxon>
        <taxon>Ostariophysi</taxon>
        <taxon>Cypriniformes</taxon>
        <taxon>Cyprinidae</taxon>
        <taxon>Labeoninae</taxon>
        <taxon>Labeonini</taxon>
        <taxon>Cirrhinus</taxon>
    </lineage>
</organism>
<sequence>MNIPAAGPERSWVTSRQPQKNTEKKRQKQDNGEEWRPIQQREWCSENTPQPRTVTSSSLCLWLSKGPEGSTPELKHHCLPRK</sequence>
<protein>
    <submittedName>
        <fullName evidence="2">Uncharacterized protein</fullName>
    </submittedName>
</protein>
<feature type="compositionally biased region" description="Basic and acidic residues" evidence="1">
    <location>
        <begin position="21"/>
        <end position="36"/>
    </location>
</feature>